<protein>
    <recommendedName>
        <fullName evidence="2">KGK family protein</fullName>
    </recommendedName>
</protein>
<evidence type="ECO:0008006" key="2">
    <source>
        <dbReference type="Google" id="ProtNLM"/>
    </source>
</evidence>
<dbReference type="InterPro" id="IPR014971">
    <property type="entry name" value="KGK"/>
</dbReference>
<proteinExistence type="predicted"/>
<gene>
    <name evidence="1" type="ORF">HNI00_15270</name>
</gene>
<accession>A0AA96YCF3</accession>
<dbReference type="Pfam" id="PF08872">
    <property type="entry name" value="KGK"/>
    <property type="match status" value="1"/>
</dbReference>
<organism evidence="1">
    <name type="scientific">Thermoleptolyngbya oregonensis NK1-22</name>
    <dbReference type="NCBI Taxonomy" id="2547457"/>
    <lineage>
        <taxon>Bacteria</taxon>
        <taxon>Bacillati</taxon>
        <taxon>Cyanobacteriota</taxon>
        <taxon>Cyanophyceae</taxon>
        <taxon>Oculatellales</taxon>
        <taxon>Oculatellaceae</taxon>
        <taxon>Thermoleptolyngbya</taxon>
    </lineage>
</organism>
<reference evidence="1" key="1">
    <citation type="submission" date="2020-05" db="EMBL/GenBank/DDBJ databases">
        <authorList>
            <person name="Zhu T."/>
            <person name="Keshari N."/>
            <person name="Lu X."/>
        </authorList>
    </citation>
    <scope>NUCLEOTIDE SEQUENCE</scope>
    <source>
        <strain evidence="1">NK1-22</strain>
    </source>
</reference>
<dbReference type="KEGG" id="tog:HNI00_15270"/>
<dbReference type="AlphaFoldDB" id="A0AA96YCF3"/>
<dbReference type="EMBL" id="CP053540">
    <property type="protein sequence ID" value="WOB45828.1"/>
    <property type="molecule type" value="Genomic_DNA"/>
</dbReference>
<name>A0AA96YCF3_9CYAN</name>
<evidence type="ECO:0000313" key="1">
    <source>
        <dbReference type="EMBL" id="WOB45828.1"/>
    </source>
</evidence>
<sequence>MNIDSRDASGSWFDQGVECEILKLGSSEWQKGRLKIRVSIEFCPDEPEESKELSEEGELSFPLDELRREEMHC</sequence>